<feature type="transmembrane region" description="Helical" evidence="7">
    <location>
        <begin position="240"/>
        <end position="260"/>
    </location>
</feature>
<keyword evidence="6 7" id="KW-0472">Membrane</keyword>
<dbReference type="InterPro" id="IPR035906">
    <property type="entry name" value="MetI-like_sf"/>
</dbReference>
<dbReference type="GO" id="GO:0055085">
    <property type="term" value="P:transmembrane transport"/>
    <property type="evidence" value="ECO:0007669"/>
    <property type="project" value="InterPro"/>
</dbReference>
<dbReference type="PROSITE" id="PS50928">
    <property type="entry name" value="ABC_TM1"/>
    <property type="match status" value="1"/>
</dbReference>
<dbReference type="InterPro" id="IPR000515">
    <property type="entry name" value="MetI-like"/>
</dbReference>
<dbReference type="PANTHER" id="PTHR43386">
    <property type="entry name" value="OLIGOPEPTIDE TRANSPORT SYSTEM PERMEASE PROTEIN APPC"/>
    <property type="match status" value="1"/>
</dbReference>
<feature type="domain" description="ABC transmembrane type-1" evidence="8">
    <location>
        <begin position="115"/>
        <end position="315"/>
    </location>
</feature>
<dbReference type="CDD" id="cd06261">
    <property type="entry name" value="TM_PBP2"/>
    <property type="match status" value="1"/>
</dbReference>
<feature type="transmembrane region" description="Helical" evidence="7">
    <location>
        <begin position="37"/>
        <end position="59"/>
    </location>
</feature>
<dbReference type="KEGG" id="sgrg:L0C25_20150"/>
<proteinExistence type="inferred from homology"/>
<gene>
    <name evidence="9" type="ORF">L0C25_20150</name>
</gene>
<evidence type="ECO:0000313" key="9">
    <source>
        <dbReference type="EMBL" id="UYM04817.1"/>
    </source>
</evidence>
<accession>A0AA46THA9</accession>
<dbReference type="AlphaFoldDB" id="A0AA46THA9"/>
<name>A0AA46THA9_9ACTN</name>
<keyword evidence="10" id="KW-1185">Reference proteome</keyword>
<evidence type="ECO:0000256" key="1">
    <source>
        <dbReference type="ARBA" id="ARBA00004651"/>
    </source>
</evidence>
<evidence type="ECO:0000256" key="7">
    <source>
        <dbReference type="RuleBase" id="RU363032"/>
    </source>
</evidence>
<dbReference type="Proteomes" id="UP001164390">
    <property type="component" value="Chromosome"/>
</dbReference>
<dbReference type="InterPro" id="IPR050366">
    <property type="entry name" value="BP-dependent_transpt_permease"/>
</dbReference>
<protein>
    <submittedName>
        <fullName evidence="9">ABC transporter permease</fullName>
    </submittedName>
</protein>
<feature type="transmembrane region" description="Helical" evidence="7">
    <location>
        <begin position="119"/>
        <end position="141"/>
    </location>
</feature>
<dbReference type="Pfam" id="PF12911">
    <property type="entry name" value="OppC_N"/>
    <property type="match status" value="1"/>
</dbReference>
<evidence type="ECO:0000259" key="8">
    <source>
        <dbReference type="PROSITE" id="PS50928"/>
    </source>
</evidence>
<organism evidence="9 10">
    <name type="scientific">Solicola gregarius</name>
    <dbReference type="NCBI Taxonomy" id="2908642"/>
    <lineage>
        <taxon>Bacteria</taxon>
        <taxon>Bacillati</taxon>
        <taxon>Actinomycetota</taxon>
        <taxon>Actinomycetes</taxon>
        <taxon>Propionibacteriales</taxon>
        <taxon>Nocardioidaceae</taxon>
        <taxon>Solicola</taxon>
    </lineage>
</organism>
<comment type="similarity">
    <text evidence="7">Belongs to the binding-protein-dependent transport system permease family.</text>
</comment>
<sequence>MALAPTDMPDVTTTVATDIQGRSPAQIAFERLRHDKVAVISAAIVAFFVLVAIFAPWIADLFGVGYRTESGAETLDVTTNYGKVGPPVHGFTWEHPLGVAPNSGYDLLGEWLYGARTSIGVAVLATIFSTIVGVVVGLVAGFATGWLDRAINFVIDTFLAFPFVLGALAIAPLIGARWADDAEKLKVASFVSVVFVLTTFGWMVLARLVRGEVLSLREREFVQAARVIGVPQRKILFREVLPNLTAPIIVAVSLGLPAYVSAEAGLAYLGIGMSGVASWGQTINEASGYFGPYPLYLWAPVIGVLLLVLSLNLLGDAVRDAFDPKTRR</sequence>
<comment type="subcellular location">
    <subcellularLocation>
        <location evidence="1 7">Cell membrane</location>
        <topology evidence="1 7">Multi-pass membrane protein</topology>
    </subcellularLocation>
</comment>
<keyword evidence="5 7" id="KW-1133">Transmembrane helix</keyword>
<evidence type="ECO:0000256" key="5">
    <source>
        <dbReference type="ARBA" id="ARBA00022989"/>
    </source>
</evidence>
<keyword evidence="2 7" id="KW-0813">Transport</keyword>
<feature type="transmembrane region" description="Helical" evidence="7">
    <location>
        <begin position="187"/>
        <end position="209"/>
    </location>
</feature>
<evidence type="ECO:0000313" key="10">
    <source>
        <dbReference type="Proteomes" id="UP001164390"/>
    </source>
</evidence>
<evidence type="ECO:0000256" key="6">
    <source>
        <dbReference type="ARBA" id="ARBA00023136"/>
    </source>
</evidence>
<keyword evidence="3" id="KW-1003">Cell membrane</keyword>
<dbReference type="Gene3D" id="1.10.3720.10">
    <property type="entry name" value="MetI-like"/>
    <property type="match status" value="1"/>
</dbReference>
<keyword evidence="4 7" id="KW-0812">Transmembrane</keyword>
<feature type="transmembrane region" description="Helical" evidence="7">
    <location>
        <begin position="153"/>
        <end position="175"/>
    </location>
</feature>
<dbReference type="InterPro" id="IPR025966">
    <property type="entry name" value="OppC_N"/>
</dbReference>
<evidence type="ECO:0000256" key="2">
    <source>
        <dbReference type="ARBA" id="ARBA00022448"/>
    </source>
</evidence>
<dbReference type="GO" id="GO:0005886">
    <property type="term" value="C:plasma membrane"/>
    <property type="evidence" value="ECO:0007669"/>
    <property type="project" value="UniProtKB-SubCell"/>
</dbReference>
<dbReference type="EMBL" id="CP094970">
    <property type="protein sequence ID" value="UYM04817.1"/>
    <property type="molecule type" value="Genomic_DNA"/>
</dbReference>
<dbReference type="SUPFAM" id="SSF161098">
    <property type="entry name" value="MetI-like"/>
    <property type="match status" value="1"/>
</dbReference>
<dbReference type="RefSeq" id="WP_271633577.1">
    <property type="nucleotide sequence ID" value="NZ_CP094970.1"/>
</dbReference>
<reference evidence="9" key="1">
    <citation type="submission" date="2022-01" db="EMBL/GenBank/DDBJ databases">
        <title>Nocardioidaceae gen. sp. A5X3R13.</title>
        <authorList>
            <person name="Lopez Marin M.A."/>
            <person name="Uhlik O."/>
        </authorList>
    </citation>
    <scope>NUCLEOTIDE SEQUENCE</scope>
    <source>
        <strain evidence="9">A5X3R13</strain>
    </source>
</reference>
<evidence type="ECO:0000256" key="3">
    <source>
        <dbReference type="ARBA" id="ARBA00022475"/>
    </source>
</evidence>
<dbReference type="Pfam" id="PF00528">
    <property type="entry name" value="BPD_transp_1"/>
    <property type="match status" value="1"/>
</dbReference>
<dbReference type="PANTHER" id="PTHR43386:SF1">
    <property type="entry name" value="D,D-DIPEPTIDE TRANSPORT SYSTEM PERMEASE PROTEIN DDPC-RELATED"/>
    <property type="match status" value="1"/>
</dbReference>
<feature type="transmembrane region" description="Helical" evidence="7">
    <location>
        <begin position="295"/>
        <end position="318"/>
    </location>
</feature>
<evidence type="ECO:0000256" key="4">
    <source>
        <dbReference type="ARBA" id="ARBA00022692"/>
    </source>
</evidence>